<accession>A0AAN9JVM9</accession>
<keyword evidence="2" id="KW-1185">Reference proteome</keyword>
<name>A0AAN9JVM9_CANGL</name>
<protein>
    <submittedName>
        <fullName evidence="1">Uncharacterized protein</fullName>
    </submittedName>
</protein>
<comment type="caution">
    <text evidence="1">The sequence shown here is derived from an EMBL/GenBank/DDBJ whole genome shotgun (WGS) entry which is preliminary data.</text>
</comment>
<reference evidence="1 2" key="1">
    <citation type="submission" date="2024-01" db="EMBL/GenBank/DDBJ databases">
        <title>The genomes of 5 underutilized Papilionoideae crops provide insights into root nodulation and disease resistanc.</title>
        <authorList>
            <person name="Jiang F."/>
        </authorList>
    </citation>
    <scope>NUCLEOTIDE SEQUENCE [LARGE SCALE GENOMIC DNA]</scope>
    <source>
        <strain evidence="1">LVBAO_FW01</strain>
        <tissue evidence="1">Leaves</tissue>
    </source>
</reference>
<proteinExistence type="predicted"/>
<dbReference type="EMBL" id="JAYMYQ010000011">
    <property type="protein sequence ID" value="KAK7306295.1"/>
    <property type="molecule type" value="Genomic_DNA"/>
</dbReference>
<evidence type="ECO:0000313" key="1">
    <source>
        <dbReference type="EMBL" id="KAK7306295.1"/>
    </source>
</evidence>
<dbReference type="AlphaFoldDB" id="A0AAN9JVM9"/>
<gene>
    <name evidence="1" type="ORF">VNO77_44223</name>
</gene>
<dbReference type="Proteomes" id="UP001367508">
    <property type="component" value="Unassembled WGS sequence"/>
</dbReference>
<sequence>MGFEPKPQGTQQRPSTIWPTLLVVHLTAAGFWIRTEDRLNPGFLHGFDHESVKSVELWPTIMAHCLRETNVGVALNREIVNDSSILVKGSNRCIIQGPREDNYTMPSRPRSTKLNTCCAPLIHLEADLYSKIFVRSITKPRIRRKNSSFSPNLSLSFLAFLGRSGRERIPLLKPP</sequence>
<evidence type="ECO:0000313" key="2">
    <source>
        <dbReference type="Proteomes" id="UP001367508"/>
    </source>
</evidence>
<organism evidence="1 2">
    <name type="scientific">Canavalia gladiata</name>
    <name type="common">Sword bean</name>
    <name type="synonym">Dolichos gladiatus</name>
    <dbReference type="NCBI Taxonomy" id="3824"/>
    <lineage>
        <taxon>Eukaryota</taxon>
        <taxon>Viridiplantae</taxon>
        <taxon>Streptophyta</taxon>
        <taxon>Embryophyta</taxon>
        <taxon>Tracheophyta</taxon>
        <taxon>Spermatophyta</taxon>
        <taxon>Magnoliopsida</taxon>
        <taxon>eudicotyledons</taxon>
        <taxon>Gunneridae</taxon>
        <taxon>Pentapetalae</taxon>
        <taxon>rosids</taxon>
        <taxon>fabids</taxon>
        <taxon>Fabales</taxon>
        <taxon>Fabaceae</taxon>
        <taxon>Papilionoideae</taxon>
        <taxon>50 kb inversion clade</taxon>
        <taxon>NPAAA clade</taxon>
        <taxon>indigoferoid/millettioid clade</taxon>
        <taxon>Phaseoleae</taxon>
        <taxon>Canavalia</taxon>
    </lineage>
</organism>